<dbReference type="SUPFAM" id="SSF46565">
    <property type="entry name" value="Chaperone J-domain"/>
    <property type="match status" value="1"/>
</dbReference>
<evidence type="ECO:0000256" key="1">
    <source>
        <dbReference type="ARBA" id="ARBA00004167"/>
    </source>
</evidence>
<dbReference type="EMBL" id="FUWJ01000001">
    <property type="protein sequence ID" value="SJZ57344.1"/>
    <property type="molecule type" value="Genomic_DNA"/>
</dbReference>
<protein>
    <recommendedName>
        <fullName evidence="7">J domain-containing protein</fullName>
    </recommendedName>
</protein>
<dbReference type="OrthoDB" id="9811070at2"/>
<gene>
    <name evidence="8" type="ORF">SAMN02745126_01676</name>
</gene>
<dbReference type="STRING" id="225324.SAMN02745126_01676"/>
<dbReference type="AlphaFoldDB" id="A0A1T4LSB2"/>
<evidence type="ECO:0000256" key="4">
    <source>
        <dbReference type="ARBA" id="ARBA00023136"/>
    </source>
</evidence>
<keyword evidence="3 6" id="KW-1133">Transmembrane helix</keyword>
<keyword evidence="9" id="KW-1185">Reference proteome</keyword>
<evidence type="ECO:0000259" key="7">
    <source>
        <dbReference type="PROSITE" id="PS50076"/>
    </source>
</evidence>
<name>A0A1T4LSB2_9HYPH</name>
<dbReference type="PANTHER" id="PTHR12763">
    <property type="match status" value="1"/>
</dbReference>
<evidence type="ECO:0000313" key="9">
    <source>
        <dbReference type="Proteomes" id="UP000190092"/>
    </source>
</evidence>
<sequence>MAAVFLAIGGLAAIILALNWFLGANPSALGRGLRRGLFALAAVALGVVLVFSVRLVPEILPELLGLAVLIATTLVPRWLRRRSTSGFSSPGAGQRTEVRTAFLRAWIEHATGDVGGAVVAGRFSGRTLDSLAETDLLVLRREIASDADSLRVLEAYLDRRLGSAWRHSEQSSPNSPRADMSRREALDVLGLTEGATPEEVRSAHRRLIQRVHPDVGGSADLAARINRAKDVLLG</sequence>
<dbReference type="Proteomes" id="UP000190092">
    <property type="component" value="Unassembled WGS sequence"/>
</dbReference>
<feature type="transmembrane region" description="Helical" evidence="6">
    <location>
        <begin position="6"/>
        <end position="24"/>
    </location>
</feature>
<dbReference type="RefSeq" id="WP_085933280.1">
    <property type="nucleotide sequence ID" value="NZ_FUWJ01000001.1"/>
</dbReference>
<evidence type="ECO:0000313" key="8">
    <source>
        <dbReference type="EMBL" id="SJZ57344.1"/>
    </source>
</evidence>
<feature type="transmembrane region" description="Helical" evidence="6">
    <location>
        <begin position="36"/>
        <end position="53"/>
    </location>
</feature>
<dbReference type="SMART" id="SM00271">
    <property type="entry name" value="DnaJ"/>
    <property type="match status" value="1"/>
</dbReference>
<dbReference type="Gene3D" id="1.10.287.110">
    <property type="entry name" value="DnaJ domain"/>
    <property type="match status" value="1"/>
</dbReference>
<evidence type="ECO:0000256" key="3">
    <source>
        <dbReference type="ARBA" id="ARBA00022989"/>
    </source>
</evidence>
<dbReference type="PROSITE" id="PS50076">
    <property type="entry name" value="DNAJ_2"/>
    <property type="match status" value="1"/>
</dbReference>
<reference evidence="9" key="1">
    <citation type="submission" date="2017-02" db="EMBL/GenBank/DDBJ databases">
        <authorList>
            <person name="Varghese N."/>
            <person name="Submissions S."/>
        </authorList>
    </citation>
    <scope>NUCLEOTIDE SEQUENCE [LARGE SCALE GENOMIC DNA]</scope>
    <source>
        <strain evidence="9">ATCC 27094</strain>
    </source>
</reference>
<dbReference type="PANTHER" id="PTHR12763:SF28">
    <property type="entry name" value="GEO10507P1-RELATED"/>
    <property type="match status" value="1"/>
</dbReference>
<dbReference type="GO" id="GO:0016020">
    <property type="term" value="C:membrane"/>
    <property type="evidence" value="ECO:0007669"/>
    <property type="project" value="UniProtKB-SubCell"/>
</dbReference>
<keyword evidence="2 6" id="KW-0812">Transmembrane</keyword>
<accession>A0A1T4LSB2</accession>
<evidence type="ECO:0000256" key="5">
    <source>
        <dbReference type="ARBA" id="ARBA00038105"/>
    </source>
</evidence>
<feature type="domain" description="J" evidence="7">
    <location>
        <begin position="184"/>
        <end position="234"/>
    </location>
</feature>
<proteinExistence type="inferred from homology"/>
<dbReference type="InterPro" id="IPR036869">
    <property type="entry name" value="J_dom_sf"/>
</dbReference>
<dbReference type="InterPro" id="IPR001623">
    <property type="entry name" value="DnaJ_domain"/>
</dbReference>
<keyword evidence="4 6" id="KW-0472">Membrane</keyword>
<evidence type="ECO:0000256" key="2">
    <source>
        <dbReference type="ARBA" id="ARBA00022692"/>
    </source>
</evidence>
<comment type="similarity">
    <text evidence="5">Belongs to the TIM14 family.</text>
</comment>
<dbReference type="CDD" id="cd06257">
    <property type="entry name" value="DnaJ"/>
    <property type="match status" value="1"/>
</dbReference>
<evidence type="ECO:0000256" key="6">
    <source>
        <dbReference type="SAM" id="Phobius"/>
    </source>
</evidence>
<comment type="subcellular location">
    <subcellularLocation>
        <location evidence="1">Membrane</location>
        <topology evidence="1">Single-pass membrane protein</topology>
    </subcellularLocation>
</comment>
<organism evidence="8 9">
    <name type="scientific">Enhydrobacter aerosaccus</name>
    <dbReference type="NCBI Taxonomy" id="225324"/>
    <lineage>
        <taxon>Bacteria</taxon>
        <taxon>Pseudomonadati</taxon>
        <taxon>Pseudomonadota</taxon>
        <taxon>Alphaproteobacteria</taxon>
        <taxon>Hyphomicrobiales</taxon>
        <taxon>Enhydrobacter</taxon>
    </lineage>
</organism>